<evidence type="ECO:0000256" key="1">
    <source>
        <dbReference type="ARBA" id="ARBA00004948"/>
    </source>
</evidence>
<organism evidence="5 6">
    <name type="scientific">Candidatus Thiodiazotropha endoloripes</name>
    <dbReference type="NCBI Taxonomy" id="1818881"/>
    <lineage>
        <taxon>Bacteria</taxon>
        <taxon>Pseudomonadati</taxon>
        <taxon>Pseudomonadota</taxon>
        <taxon>Gammaproteobacteria</taxon>
        <taxon>Chromatiales</taxon>
        <taxon>Sedimenticolaceae</taxon>
        <taxon>Candidatus Thiodiazotropha</taxon>
    </lineage>
</organism>
<keyword evidence="6" id="KW-1185">Reference proteome</keyword>
<dbReference type="PANTHER" id="PTHR13847:SF289">
    <property type="entry name" value="GLYCINE OXIDASE"/>
    <property type="match status" value="1"/>
</dbReference>
<comment type="caution">
    <text evidence="5">The sequence shown here is derived from an EMBL/GenBank/DDBJ whole genome shotgun (WGS) entry which is preliminary data.</text>
</comment>
<dbReference type="InterPro" id="IPR012727">
    <property type="entry name" value="Gly_oxidase_ThiO"/>
</dbReference>
<keyword evidence="2" id="KW-0784">Thiamine biosynthesis</keyword>
<accession>A0A1E2ULQ5</accession>
<dbReference type="Pfam" id="PF01266">
    <property type="entry name" value="DAO"/>
    <property type="match status" value="1"/>
</dbReference>
<dbReference type="SUPFAM" id="SSF54373">
    <property type="entry name" value="FAD-linked reductases, C-terminal domain"/>
    <property type="match status" value="1"/>
</dbReference>
<name>A0A1E2ULQ5_9GAMM</name>
<dbReference type="GO" id="GO:0005737">
    <property type="term" value="C:cytoplasm"/>
    <property type="evidence" value="ECO:0007669"/>
    <property type="project" value="TreeGrafter"/>
</dbReference>
<evidence type="ECO:0000313" key="6">
    <source>
        <dbReference type="Proteomes" id="UP000094849"/>
    </source>
</evidence>
<sequence length="362" mass="40449">MTDCLIVGGGIIGMLTARELSAAGMDVTLLEQSRIGRESSWAGGGIISPLYPWRYTNSVNDLAAWSQQSYPSLSEELKEASGIDPEYTISGLLIIDPEDIDKAVDWSFNRKQNLKLIDGSDLTSYEQTLKIDAKQGIWMPDVAQVRNPRLTQSLYKAINDKVQIHQHCKVDELIVENRQVKGVETDKQRFEADRVVICAGAWSRTLLQSLATPPTIEPVLGQMIIFKHQPERITRITLHQDRYVIPRRDGRVLVGSTLEHRGFEKTTTEAAKQELKTYALNHFPELAHAEIEHHWAGLRPGSPKGIPYIGELPEISGLYVNAGHFRNGVVLGPASCRLLADIVLERPPVLPSQPYSLDAKRF</sequence>
<reference evidence="5 6" key="1">
    <citation type="submission" date="2016-03" db="EMBL/GenBank/DDBJ databases">
        <title>Chemosynthetic sulphur-oxidizing symbionts of marine invertebrate animals are capable of nitrogen fixation.</title>
        <authorList>
            <person name="Petersen J.M."/>
            <person name="Kemper A."/>
            <person name="Gruber-Vodicka H."/>
            <person name="Cardini U."/>
            <person name="Geest Mvander."/>
            <person name="Kleiner M."/>
            <person name="Bulgheresi S."/>
            <person name="Fussmann M."/>
            <person name="Herbold C."/>
            <person name="Seah B.K.B."/>
            <person name="Antony C.Paul."/>
            <person name="Liu D."/>
            <person name="Belitz A."/>
            <person name="Weber M."/>
        </authorList>
    </citation>
    <scope>NUCLEOTIDE SEQUENCE [LARGE SCALE GENOMIC DNA]</scope>
    <source>
        <strain evidence="5">G_D</strain>
    </source>
</reference>
<dbReference type="RefSeq" id="WP_069024032.1">
    <property type="nucleotide sequence ID" value="NZ_LVJZ01000003.1"/>
</dbReference>
<dbReference type="NCBIfam" id="TIGR02352">
    <property type="entry name" value="thiamin_ThiO"/>
    <property type="match status" value="1"/>
</dbReference>
<dbReference type="PANTHER" id="PTHR13847">
    <property type="entry name" value="SARCOSINE DEHYDROGENASE-RELATED"/>
    <property type="match status" value="1"/>
</dbReference>
<dbReference type="GO" id="GO:0016491">
    <property type="term" value="F:oxidoreductase activity"/>
    <property type="evidence" value="ECO:0007669"/>
    <property type="project" value="UniProtKB-KW"/>
</dbReference>
<dbReference type="SUPFAM" id="SSF51905">
    <property type="entry name" value="FAD/NAD(P)-binding domain"/>
    <property type="match status" value="1"/>
</dbReference>
<evidence type="ECO:0000259" key="4">
    <source>
        <dbReference type="Pfam" id="PF01266"/>
    </source>
</evidence>
<dbReference type="InterPro" id="IPR006076">
    <property type="entry name" value="FAD-dep_OxRdtase"/>
</dbReference>
<comment type="pathway">
    <text evidence="1">Cofactor biosynthesis; thiamine diphosphate biosynthesis.</text>
</comment>
<dbReference type="Gene3D" id="3.50.50.60">
    <property type="entry name" value="FAD/NAD(P)-binding domain"/>
    <property type="match status" value="1"/>
</dbReference>
<evidence type="ECO:0000256" key="2">
    <source>
        <dbReference type="ARBA" id="ARBA00022977"/>
    </source>
</evidence>
<dbReference type="Gene3D" id="3.30.9.10">
    <property type="entry name" value="D-Amino Acid Oxidase, subunit A, domain 2"/>
    <property type="match status" value="1"/>
</dbReference>
<dbReference type="UniPathway" id="UPA00060"/>
<protein>
    <submittedName>
        <fullName evidence="5">Glycine oxidase ThiO</fullName>
    </submittedName>
</protein>
<keyword evidence="3" id="KW-0560">Oxidoreductase</keyword>
<dbReference type="STRING" id="1818881.A3196_01070"/>
<dbReference type="EMBL" id="LVJZ01000003">
    <property type="protein sequence ID" value="ODB95464.1"/>
    <property type="molecule type" value="Genomic_DNA"/>
</dbReference>
<evidence type="ECO:0000256" key="3">
    <source>
        <dbReference type="ARBA" id="ARBA00023002"/>
    </source>
</evidence>
<dbReference type="GO" id="GO:0050660">
    <property type="term" value="F:flavin adenine dinucleotide binding"/>
    <property type="evidence" value="ECO:0007669"/>
    <property type="project" value="InterPro"/>
</dbReference>
<feature type="domain" description="FAD dependent oxidoreductase" evidence="4">
    <location>
        <begin position="3"/>
        <end position="341"/>
    </location>
</feature>
<dbReference type="GO" id="GO:0009228">
    <property type="term" value="P:thiamine biosynthetic process"/>
    <property type="evidence" value="ECO:0007669"/>
    <property type="project" value="UniProtKB-KW"/>
</dbReference>
<dbReference type="AlphaFoldDB" id="A0A1E2ULQ5"/>
<gene>
    <name evidence="5" type="ORF">A3196_01070</name>
</gene>
<dbReference type="GO" id="GO:0009229">
    <property type="term" value="P:thiamine diphosphate biosynthetic process"/>
    <property type="evidence" value="ECO:0007669"/>
    <property type="project" value="UniProtKB-UniPathway"/>
</dbReference>
<dbReference type="InterPro" id="IPR036188">
    <property type="entry name" value="FAD/NAD-bd_sf"/>
</dbReference>
<evidence type="ECO:0000313" key="5">
    <source>
        <dbReference type="EMBL" id="ODB95464.1"/>
    </source>
</evidence>
<proteinExistence type="predicted"/>
<dbReference type="Proteomes" id="UP000094849">
    <property type="component" value="Unassembled WGS sequence"/>
</dbReference>